<evidence type="ECO:0000313" key="2">
    <source>
        <dbReference type="Proteomes" id="UP000464178"/>
    </source>
</evidence>
<organism evidence="1 2">
    <name type="scientific">Gemmata massiliana</name>
    <dbReference type="NCBI Taxonomy" id="1210884"/>
    <lineage>
        <taxon>Bacteria</taxon>
        <taxon>Pseudomonadati</taxon>
        <taxon>Planctomycetota</taxon>
        <taxon>Planctomycetia</taxon>
        <taxon>Gemmatales</taxon>
        <taxon>Gemmataceae</taxon>
        <taxon>Gemmata</taxon>
    </lineage>
</organism>
<keyword evidence="2" id="KW-1185">Reference proteome</keyword>
<reference evidence="1 2" key="1">
    <citation type="submission" date="2019-05" db="EMBL/GenBank/DDBJ databases">
        <authorList>
            <consortium name="Science for Life Laboratories"/>
        </authorList>
    </citation>
    <scope>NUCLEOTIDE SEQUENCE [LARGE SCALE GENOMIC DNA]</scope>
    <source>
        <strain evidence="1">Soil9</strain>
    </source>
</reference>
<gene>
    <name evidence="1" type="ORF">SOIL9_37930</name>
</gene>
<dbReference type="EMBL" id="LR593886">
    <property type="protein sequence ID" value="VTR93921.1"/>
    <property type="molecule type" value="Genomic_DNA"/>
</dbReference>
<dbReference type="RefSeq" id="WP_162668567.1">
    <property type="nucleotide sequence ID" value="NZ_LR593886.1"/>
</dbReference>
<name>A0A6P2CY42_9BACT</name>
<dbReference type="AlphaFoldDB" id="A0A6P2CY42"/>
<accession>A0A6P2CY42</accession>
<sequence length="215" mass="23924">MPRQNRVTPTGGLVAVPGRGTLMGNRGCLHSADGRVLRSWQLKRWIVCVLEFKGRKRQVMKPGHYTELFFLDEPTALAAGHRPCAECQRERFNAFRRALATDRGDENVLRSAVEIDEQLHSERLAPDRSKRTHTARLNDLPNGTFIRLPSPSESPLLAWGNALLSWSASGYTDRITRPSKVEVQVLTPELTVSAIRGGYAPELHPTALALLDPKA</sequence>
<dbReference type="Proteomes" id="UP000464178">
    <property type="component" value="Chromosome"/>
</dbReference>
<proteinExistence type="predicted"/>
<evidence type="ECO:0000313" key="1">
    <source>
        <dbReference type="EMBL" id="VTR93921.1"/>
    </source>
</evidence>
<protein>
    <submittedName>
        <fullName evidence="1">Uncharacterized protein</fullName>
    </submittedName>
</protein>
<dbReference type="KEGG" id="gms:SOIL9_37930"/>